<dbReference type="InterPro" id="IPR023395">
    <property type="entry name" value="MCP_dom_sf"/>
</dbReference>
<gene>
    <name evidence="4" type="ORF">OLEA9_A063579</name>
</gene>
<dbReference type="GO" id="GO:0016020">
    <property type="term" value="C:membrane"/>
    <property type="evidence" value="ECO:0007669"/>
    <property type="project" value="UniProtKB-SubCell"/>
</dbReference>
<name>A0A8S0UK15_OLEEU</name>
<comment type="subcellular location">
    <subcellularLocation>
        <location evidence="1">Membrane</location>
    </subcellularLocation>
</comment>
<evidence type="ECO:0000256" key="2">
    <source>
        <dbReference type="ARBA" id="ARBA00022692"/>
    </source>
</evidence>
<proteinExistence type="predicted"/>
<organism evidence="4 5">
    <name type="scientific">Olea europaea subsp. europaea</name>
    <dbReference type="NCBI Taxonomy" id="158383"/>
    <lineage>
        <taxon>Eukaryota</taxon>
        <taxon>Viridiplantae</taxon>
        <taxon>Streptophyta</taxon>
        <taxon>Embryophyta</taxon>
        <taxon>Tracheophyta</taxon>
        <taxon>Spermatophyta</taxon>
        <taxon>Magnoliopsida</taxon>
        <taxon>eudicotyledons</taxon>
        <taxon>Gunneridae</taxon>
        <taxon>Pentapetalae</taxon>
        <taxon>asterids</taxon>
        <taxon>lamiids</taxon>
        <taxon>Lamiales</taxon>
        <taxon>Oleaceae</taxon>
        <taxon>Oleeae</taxon>
        <taxon>Olea</taxon>
    </lineage>
</organism>
<protein>
    <submittedName>
        <fullName evidence="4">Uncharacterized protein</fullName>
    </submittedName>
</protein>
<sequence length="205" mass="22457">MSNQLKDDLKAASIIVPLFLKEINIDLDTDNLAIERNTKTTKQAVLIPMNKALEANDEKPLPLYQKALCGLTSGAIGATVGSPTDLALLLVREFWHRGKMLALLWSAMAPNMGMLASYPHYITRATQALVTPGASGPGKGVLLYEQIVEFCRDSLGFGEATTLLGPVQKALKSGGPFKFYTGFPVHCMTWIFWNQIQKLEKYAGL</sequence>
<evidence type="ECO:0000313" key="4">
    <source>
        <dbReference type="EMBL" id="CAA3016030.1"/>
    </source>
</evidence>
<dbReference type="EMBL" id="CACTIH010007587">
    <property type="protein sequence ID" value="CAA3016030.1"/>
    <property type="molecule type" value="Genomic_DNA"/>
</dbReference>
<keyword evidence="5" id="KW-1185">Reference proteome</keyword>
<dbReference type="AlphaFoldDB" id="A0A8S0UK15"/>
<reference evidence="4 5" key="1">
    <citation type="submission" date="2019-12" db="EMBL/GenBank/DDBJ databases">
        <authorList>
            <person name="Alioto T."/>
            <person name="Alioto T."/>
            <person name="Gomez Garrido J."/>
        </authorList>
    </citation>
    <scope>NUCLEOTIDE SEQUENCE [LARGE SCALE GENOMIC DNA]</scope>
</reference>
<accession>A0A8S0UK15</accession>
<keyword evidence="2" id="KW-0812">Transmembrane</keyword>
<keyword evidence="3" id="KW-0472">Membrane</keyword>
<dbReference type="Proteomes" id="UP000594638">
    <property type="component" value="Unassembled WGS sequence"/>
</dbReference>
<dbReference type="SUPFAM" id="SSF103506">
    <property type="entry name" value="Mitochondrial carrier"/>
    <property type="match status" value="1"/>
</dbReference>
<evidence type="ECO:0000256" key="1">
    <source>
        <dbReference type="ARBA" id="ARBA00004370"/>
    </source>
</evidence>
<dbReference type="Gramene" id="OE9A063579T1">
    <property type="protein sequence ID" value="OE9A063579C1"/>
    <property type="gene ID" value="OE9A063579"/>
</dbReference>
<dbReference type="OrthoDB" id="756301at2759"/>
<evidence type="ECO:0000313" key="5">
    <source>
        <dbReference type="Proteomes" id="UP000594638"/>
    </source>
</evidence>
<comment type="caution">
    <text evidence="4">The sequence shown here is derived from an EMBL/GenBank/DDBJ whole genome shotgun (WGS) entry which is preliminary data.</text>
</comment>
<evidence type="ECO:0000256" key="3">
    <source>
        <dbReference type="ARBA" id="ARBA00023136"/>
    </source>
</evidence>